<sequence>MSFALQKSKKSLRKESTDLPESSLHDVLFPQLVTTFYLSFILAAPNAESIYPAPQSKIDDLKINHTAMTIMNQSGSMPQQFLLQERRSVLSYTAIDGPSFCLDMLIKETNPIANMTQATIAKTIMLDMLLMA</sequence>
<name>A0A4Z1IPU7_9HELO</name>
<dbReference type="Proteomes" id="UP000297452">
    <property type="component" value="Unassembled WGS sequence"/>
</dbReference>
<keyword evidence="2" id="KW-1185">Reference proteome</keyword>
<comment type="caution">
    <text evidence="1">The sequence shown here is derived from an EMBL/GenBank/DDBJ whole genome shotgun (WGS) entry which is preliminary data.</text>
</comment>
<proteinExistence type="predicted"/>
<protein>
    <submittedName>
        <fullName evidence="1">Uncharacterized protein</fullName>
    </submittedName>
</protein>
<dbReference type="OrthoDB" id="10405969at2759"/>
<evidence type="ECO:0000313" key="1">
    <source>
        <dbReference type="EMBL" id="TGO58717.1"/>
    </source>
</evidence>
<gene>
    <name evidence="1" type="ORF">BOTNAR_0176g00090</name>
</gene>
<reference evidence="1 2" key="1">
    <citation type="submission" date="2017-12" db="EMBL/GenBank/DDBJ databases">
        <title>Comparative genomics of Botrytis spp.</title>
        <authorList>
            <person name="Valero-Jimenez C.A."/>
            <person name="Tapia P."/>
            <person name="Veloso J."/>
            <person name="Silva-Moreno E."/>
            <person name="Staats M."/>
            <person name="Valdes J.H."/>
            <person name="Van Kan J.A.L."/>
        </authorList>
    </citation>
    <scope>NUCLEOTIDE SEQUENCE [LARGE SCALE GENOMIC DNA]</scope>
    <source>
        <strain evidence="1 2">MUCL2120</strain>
    </source>
</reference>
<dbReference type="AlphaFoldDB" id="A0A4Z1IPU7"/>
<organism evidence="1 2">
    <name type="scientific">Botryotinia narcissicola</name>
    <dbReference type="NCBI Taxonomy" id="278944"/>
    <lineage>
        <taxon>Eukaryota</taxon>
        <taxon>Fungi</taxon>
        <taxon>Dikarya</taxon>
        <taxon>Ascomycota</taxon>
        <taxon>Pezizomycotina</taxon>
        <taxon>Leotiomycetes</taxon>
        <taxon>Helotiales</taxon>
        <taxon>Sclerotiniaceae</taxon>
        <taxon>Botryotinia</taxon>
    </lineage>
</organism>
<dbReference type="EMBL" id="PQXJ01000176">
    <property type="protein sequence ID" value="TGO58717.1"/>
    <property type="molecule type" value="Genomic_DNA"/>
</dbReference>
<accession>A0A4Z1IPU7</accession>
<evidence type="ECO:0000313" key="2">
    <source>
        <dbReference type="Proteomes" id="UP000297452"/>
    </source>
</evidence>